<dbReference type="KEGG" id="gmw:113513681"/>
<evidence type="ECO:0000313" key="11">
    <source>
        <dbReference type="RefSeq" id="XP_026753470.2"/>
    </source>
</evidence>
<dbReference type="PROSITE" id="PS00139">
    <property type="entry name" value="THIOL_PROTEASE_CYS"/>
    <property type="match status" value="1"/>
</dbReference>
<keyword evidence="2" id="KW-0645">Protease</keyword>
<dbReference type="AlphaFoldDB" id="A0A6J1WH48"/>
<gene>
    <name evidence="11" type="primary">LOC113513681</name>
</gene>
<dbReference type="InParanoid" id="A0A6J1WH48"/>
<dbReference type="SUPFAM" id="SSF54001">
    <property type="entry name" value="Cysteine proteinases"/>
    <property type="match status" value="1"/>
</dbReference>
<feature type="domain" description="Peptidase C1A papain C-terminal" evidence="8">
    <location>
        <begin position="118"/>
        <end position="327"/>
    </location>
</feature>
<name>A0A6J1WH48_GALME</name>
<dbReference type="PRINTS" id="PR00705">
    <property type="entry name" value="PAPAIN"/>
</dbReference>
<dbReference type="Proteomes" id="UP001652740">
    <property type="component" value="Unplaced"/>
</dbReference>
<feature type="signal peptide" evidence="7">
    <location>
        <begin position="1"/>
        <end position="16"/>
    </location>
</feature>
<dbReference type="InterPro" id="IPR038765">
    <property type="entry name" value="Papain-like_cys_pep_sf"/>
</dbReference>
<keyword evidence="7" id="KW-0732">Signal</keyword>
<evidence type="ECO:0000256" key="1">
    <source>
        <dbReference type="ARBA" id="ARBA00008455"/>
    </source>
</evidence>
<comment type="similarity">
    <text evidence="1">Belongs to the peptidase C1 family.</text>
</comment>
<dbReference type="PANTHER" id="PTHR12411">
    <property type="entry name" value="CYSTEINE PROTEASE FAMILY C1-RELATED"/>
    <property type="match status" value="1"/>
</dbReference>
<dbReference type="InterPro" id="IPR000169">
    <property type="entry name" value="Pept_cys_AS"/>
</dbReference>
<dbReference type="Gene3D" id="3.90.70.10">
    <property type="entry name" value="Cysteine proteinases"/>
    <property type="match status" value="1"/>
</dbReference>
<keyword evidence="3" id="KW-0378">Hydrolase</keyword>
<evidence type="ECO:0000256" key="5">
    <source>
        <dbReference type="ARBA" id="ARBA00023145"/>
    </source>
</evidence>
<dbReference type="Pfam" id="PF00112">
    <property type="entry name" value="Peptidase_C1"/>
    <property type="match status" value="1"/>
</dbReference>
<protein>
    <submittedName>
        <fullName evidence="11">Uncharacterized protein LOC113513681</fullName>
    </submittedName>
</protein>
<evidence type="ECO:0000256" key="3">
    <source>
        <dbReference type="ARBA" id="ARBA00022801"/>
    </source>
</evidence>
<dbReference type="InterPro" id="IPR039417">
    <property type="entry name" value="Peptidase_C1A_papain-like"/>
</dbReference>
<evidence type="ECO:0000256" key="7">
    <source>
        <dbReference type="SAM" id="SignalP"/>
    </source>
</evidence>
<feature type="domain" description="Cathepsin propeptide inhibitor" evidence="9">
    <location>
        <begin position="35"/>
        <end position="91"/>
    </location>
</feature>
<dbReference type="GeneID" id="113513681"/>
<dbReference type="CDD" id="cd02248">
    <property type="entry name" value="Peptidase_C1A"/>
    <property type="match status" value="1"/>
</dbReference>
<dbReference type="InterPro" id="IPR013201">
    <property type="entry name" value="Prot_inhib_I29"/>
</dbReference>
<dbReference type="InterPro" id="IPR013128">
    <property type="entry name" value="Peptidase_C1A"/>
</dbReference>
<proteinExistence type="inferred from homology"/>
<dbReference type="Pfam" id="PF08246">
    <property type="entry name" value="Inhibitor_I29"/>
    <property type="match status" value="1"/>
</dbReference>
<evidence type="ECO:0000313" key="10">
    <source>
        <dbReference type="Proteomes" id="UP001652740"/>
    </source>
</evidence>
<feature type="chain" id="PRO_5046218657" evidence="7">
    <location>
        <begin position="17"/>
        <end position="329"/>
    </location>
</feature>
<dbReference type="GO" id="GO:0006508">
    <property type="term" value="P:proteolysis"/>
    <property type="evidence" value="ECO:0007669"/>
    <property type="project" value="UniProtKB-KW"/>
</dbReference>
<keyword evidence="10" id="KW-1185">Reference proteome</keyword>
<evidence type="ECO:0000256" key="6">
    <source>
        <dbReference type="ARBA" id="ARBA00023157"/>
    </source>
</evidence>
<dbReference type="SMART" id="SM00645">
    <property type="entry name" value="Pept_C1"/>
    <property type="match status" value="1"/>
</dbReference>
<keyword evidence="4" id="KW-0788">Thiol protease</keyword>
<evidence type="ECO:0000259" key="9">
    <source>
        <dbReference type="SMART" id="SM00848"/>
    </source>
</evidence>
<evidence type="ECO:0000256" key="4">
    <source>
        <dbReference type="ARBA" id="ARBA00022807"/>
    </source>
</evidence>
<organism evidence="10 11">
    <name type="scientific">Galleria mellonella</name>
    <name type="common">Greater wax moth</name>
    <dbReference type="NCBI Taxonomy" id="7137"/>
    <lineage>
        <taxon>Eukaryota</taxon>
        <taxon>Metazoa</taxon>
        <taxon>Ecdysozoa</taxon>
        <taxon>Arthropoda</taxon>
        <taxon>Hexapoda</taxon>
        <taxon>Insecta</taxon>
        <taxon>Pterygota</taxon>
        <taxon>Neoptera</taxon>
        <taxon>Endopterygota</taxon>
        <taxon>Lepidoptera</taxon>
        <taxon>Glossata</taxon>
        <taxon>Ditrysia</taxon>
        <taxon>Pyraloidea</taxon>
        <taxon>Pyralidae</taxon>
        <taxon>Galleriinae</taxon>
        <taxon>Galleria</taxon>
    </lineage>
</organism>
<keyword evidence="5" id="KW-0865">Zymogen</keyword>
<dbReference type="GO" id="GO:0008234">
    <property type="term" value="F:cysteine-type peptidase activity"/>
    <property type="evidence" value="ECO:0007669"/>
    <property type="project" value="UniProtKB-KW"/>
</dbReference>
<dbReference type="SMART" id="SM00848">
    <property type="entry name" value="Inhibitor_I29"/>
    <property type="match status" value="1"/>
</dbReference>
<keyword evidence="6" id="KW-1015">Disulfide bond</keyword>
<reference evidence="11" key="1">
    <citation type="submission" date="2025-08" db="UniProtKB">
        <authorList>
            <consortium name="RefSeq"/>
        </authorList>
    </citation>
    <scope>IDENTIFICATION</scope>
    <source>
        <tissue evidence="11">Whole larvae</tissue>
    </source>
</reference>
<evidence type="ECO:0000259" key="8">
    <source>
        <dbReference type="SMART" id="SM00645"/>
    </source>
</evidence>
<sequence>MLVLTILFLYGGSALAVSKLPDKILYDVNQAETLFDQFMQTYDKQYTSKEEKQKKLNVFKENLQIINEKNAEQSLAVFGITQFIDLTAEEFRQFATCLNTTINDKKCKQYQYTDLPTAPDSFDWREKNVVTRVKSQGGCGSCWAFSAIGNVESVYAIKHKKQIELSEQQLVDCDQTNKGCDGGIMSRAIQYLEKAGAMLERDYQYVGKQQRCQYNGQHVKVKVSDCREYTESFESEDDLRNILANTAPLSIGLDASDIQHYTGGILTCKTTQPNHGVLLVGYGVEKDKPFWTFKNSWGPNHGEEGYFRLLRGVNSCGMLKHQIVSSVVE</sequence>
<evidence type="ECO:0000256" key="2">
    <source>
        <dbReference type="ARBA" id="ARBA00022670"/>
    </source>
</evidence>
<dbReference type="InterPro" id="IPR000668">
    <property type="entry name" value="Peptidase_C1A_C"/>
</dbReference>
<dbReference type="RefSeq" id="XP_026753470.2">
    <property type="nucleotide sequence ID" value="XM_026897669.3"/>
</dbReference>
<accession>A0A6J1WH48</accession>